<dbReference type="Proteomes" id="UP000664203">
    <property type="component" value="Unassembled WGS sequence"/>
</dbReference>
<reference evidence="7" key="1">
    <citation type="submission" date="2021-03" db="EMBL/GenBank/DDBJ databases">
        <authorList>
            <person name="Tagirdzhanova G."/>
        </authorList>
    </citation>
    <scope>NUCLEOTIDE SEQUENCE</scope>
</reference>
<dbReference type="Pfam" id="PF00169">
    <property type="entry name" value="PH"/>
    <property type="match status" value="1"/>
</dbReference>
<sequence length="1091" mass="118985">MASRQISGSTKKAEPGDMLLVVRELPLTFSQLICWAGVYMDIQKTAMSPDSTDVSSTFDDIRTSLLVFVLTIVDPDDFEARSPDELSLRKGDRIELIERDDDFGDGWYLGKHIQKGKTGLFPEGEISFSTDGVRMLTLCLKVYTTTTPKTIQVSATTMATAAKVVAGTTSNIHASGPSQHEGQKQGTTTPSLQGLPEPINSDGATPPPLNTTPPSQRTVSVPNTSTGSQAMVAIAPAQRSLSMVHQGPDEDSPVMNETLSVIDEHITDMKNPRSGGLTVERRLTNESGSEYSTLIDQRLSYINGHETDEEERNLHTEREVLTWSPRQVAEYLEDIGVEPRHCVVFKEQEISGEILLAMDQSSIFMKEFDLGPVGPRLRTWYKIKALQEEVRGPEVTTTQNTTVISSNASSDDLRLQRGGSAAGSTFSTNLFSQPSPGSPHQRHGSPYIRHDGPSPQPSPSPQLLQTQRRDASSTPVSFTFKSGLDSPSRPSAASVREFNHSRRHSAVDFASTISSATPTVPDESLSHNQTNITSLHKKAPSLDRNWAMGGSHPITNGRPRSATSGSLFPRAERNTFDPHATDSGQNHSVSRDLDRGYVSGSEMDGKKARNVLRKRDTISANHSRQSSYHVDTKRLSFAGVRRHSRFSSVDSIKDTVAALTSPATKLYQNNSFMGHFRNSSANEAIAMRPSTNDISSPTVTKLEYDSKKPITKSNMKIITSSTDASNGAASNGSPKSVVAPAKSISKPRMGLRAISDAVTGHERALVSTPASVPSPIKEASVQSPTRTGSTSPSAASQSIERESTDASSKDTSGAPTRLTPTSGTRRKPKKETSAYIRGLEHKPPKEQMEGCDYSGWMKKRSSNIMTTWKPRLFVLRGRRLSYYYAETDTQEKGLIDISSHRVLPADRDIIAGIHATVTGAKSSPVSPATAQMPTLASEDAATIQSRPPVQKADSDSMFIFKLVPPRTGLSRAVNFTKPTVHYFAVENVVQGRLWMAALMKATIDRDETKPITTTYQQKTISLVKARAMKQRPPALMNLLQERVEGVEDEERIEGAGLNIQGLEQDKERMGLDDAPSRPTEEGNDVDEAKEA</sequence>
<dbReference type="PROSITE" id="PS50105">
    <property type="entry name" value="SAM_DOMAIN"/>
    <property type="match status" value="1"/>
</dbReference>
<organism evidence="7 8">
    <name type="scientific">Alectoria fallacina</name>
    <dbReference type="NCBI Taxonomy" id="1903189"/>
    <lineage>
        <taxon>Eukaryota</taxon>
        <taxon>Fungi</taxon>
        <taxon>Dikarya</taxon>
        <taxon>Ascomycota</taxon>
        <taxon>Pezizomycotina</taxon>
        <taxon>Lecanoromycetes</taxon>
        <taxon>OSLEUM clade</taxon>
        <taxon>Lecanoromycetidae</taxon>
        <taxon>Lecanorales</taxon>
        <taxon>Lecanorineae</taxon>
        <taxon>Parmeliaceae</taxon>
        <taxon>Alectoria</taxon>
    </lineage>
</organism>
<dbReference type="InterPro" id="IPR001660">
    <property type="entry name" value="SAM"/>
</dbReference>
<dbReference type="Gene3D" id="2.30.29.30">
    <property type="entry name" value="Pleckstrin-homology domain (PH domain)/Phosphotyrosine-binding domain (PTB)"/>
    <property type="match status" value="1"/>
</dbReference>
<accession>A0A8H3EKU5</accession>
<dbReference type="InterPro" id="IPR037370">
    <property type="entry name" value="Pleckstrin"/>
</dbReference>
<dbReference type="CDD" id="cd09535">
    <property type="entry name" value="SAM_BOI-like_fungal"/>
    <property type="match status" value="1"/>
</dbReference>
<feature type="compositionally biased region" description="Polar residues" evidence="3">
    <location>
        <begin position="780"/>
        <end position="798"/>
    </location>
</feature>
<gene>
    <name evidence="7" type="primary">BOI2</name>
    <name evidence="7" type="ORF">ALECFALPRED_002205</name>
</gene>
<feature type="compositionally biased region" description="Polar residues" evidence="3">
    <location>
        <begin position="212"/>
        <end position="223"/>
    </location>
</feature>
<dbReference type="Gene3D" id="2.30.30.40">
    <property type="entry name" value="SH3 Domains"/>
    <property type="match status" value="1"/>
</dbReference>
<dbReference type="InterPro" id="IPR036028">
    <property type="entry name" value="SH3-like_dom_sf"/>
</dbReference>
<evidence type="ECO:0000256" key="2">
    <source>
        <dbReference type="PROSITE-ProRule" id="PRU00192"/>
    </source>
</evidence>
<dbReference type="InterPro" id="IPR001452">
    <property type="entry name" value="SH3_domain"/>
</dbReference>
<evidence type="ECO:0000256" key="1">
    <source>
        <dbReference type="ARBA" id="ARBA00022443"/>
    </source>
</evidence>
<comment type="caution">
    <text evidence="7">The sequence shown here is derived from an EMBL/GenBank/DDBJ whole genome shotgun (WGS) entry which is preliminary data.</text>
</comment>
<dbReference type="SUPFAM" id="SSF50729">
    <property type="entry name" value="PH domain-like"/>
    <property type="match status" value="1"/>
</dbReference>
<keyword evidence="1 2" id="KW-0728">SH3 domain</keyword>
<dbReference type="Pfam" id="PF00018">
    <property type="entry name" value="SH3_1"/>
    <property type="match status" value="1"/>
</dbReference>
<evidence type="ECO:0000259" key="5">
    <source>
        <dbReference type="PROSITE" id="PS50003"/>
    </source>
</evidence>
<dbReference type="Gene3D" id="1.10.150.50">
    <property type="entry name" value="Transcription Factor, Ets-1"/>
    <property type="match status" value="1"/>
</dbReference>
<dbReference type="SMART" id="SM00454">
    <property type="entry name" value="SAM"/>
    <property type="match status" value="1"/>
</dbReference>
<feature type="domain" description="SAM" evidence="6">
    <location>
        <begin position="323"/>
        <end position="389"/>
    </location>
</feature>
<dbReference type="InterPro" id="IPR001849">
    <property type="entry name" value="PH_domain"/>
</dbReference>
<protein>
    <submittedName>
        <fullName evidence="7">Polar growth protein</fullName>
    </submittedName>
</protein>
<feature type="region of interest" description="Disordered" evidence="3">
    <location>
        <begin position="536"/>
        <end position="605"/>
    </location>
</feature>
<dbReference type="GO" id="GO:0030036">
    <property type="term" value="P:actin cytoskeleton organization"/>
    <property type="evidence" value="ECO:0007669"/>
    <property type="project" value="TreeGrafter"/>
</dbReference>
<name>A0A8H3EKU5_9LECA</name>
<dbReference type="SMART" id="SM00233">
    <property type="entry name" value="PH"/>
    <property type="match status" value="1"/>
</dbReference>
<dbReference type="SUPFAM" id="SSF50044">
    <property type="entry name" value="SH3-domain"/>
    <property type="match status" value="1"/>
</dbReference>
<evidence type="ECO:0000256" key="3">
    <source>
        <dbReference type="SAM" id="MobiDB-lite"/>
    </source>
</evidence>
<feature type="compositionally biased region" description="Basic and acidic residues" evidence="3">
    <location>
        <begin position="838"/>
        <end position="848"/>
    </location>
</feature>
<feature type="domain" description="SH3" evidence="4">
    <location>
        <begin position="64"/>
        <end position="131"/>
    </location>
</feature>
<dbReference type="Pfam" id="PF00536">
    <property type="entry name" value="SAM_1"/>
    <property type="match status" value="1"/>
</dbReference>
<keyword evidence="8" id="KW-1185">Reference proteome</keyword>
<feature type="compositionally biased region" description="Polar residues" evidence="3">
    <location>
        <begin position="809"/>
        <end position="823"/>
    </location>
</feature>
<dbReference type="InterPro" id="IPR011993">
    <property type="entry name" value="PH-like_dom_sf"/>
</dbReference>
<feature type="region of interest" description="Disordered" evidence="3">
    <location>
        <begin position="722"/>
        <end position="747"/>
    </location>
</feature>
<feature type="region of interest" description="Disordered" evidence="3">
    <location>
        <begin position="762"/>
        <end position="849"/>
    </location>
</feature>
<dbReference type="PROSITE" id="PS50002">
    <property type="entry name" value="SH3"/>
    <property type="match status" value="1"/>
</dbReference>
<dbReference type="PROSITE" id="PS50003">
    <property type="entry name" value="PH_DOMAIN"/>
    <property type="match status" value="1"/>
</dbReference>
<proteinExistence type="predicted"/>
<evidence type="ECO:0000259" key="6">
    <source>
        <dbReference type="PROSITE" id="PS50105"/>
    </source>
</evidence>
<dbReference type="OrthoDB" id="73680at2759"/>
<feature type="compositionally biased region" description="Polar residues" evidence="3">
    <location>
        <begin position="395"/>
        <end position="410"/>
    </location>
</feature>
<feature type="compositionally biased region" description="Basic and acidic residues" evidence="3">
    <location>
        <begin position="570"/>
        <end position="580"/>
    </location>
</feature>
<feature type="domain" description="PH" evidence="5">
    <location>
        <begin position="850"/>
        <end position="1003"/>
    </location>
</feature>
<feature type="compositionally biased region" description="Basic and acidic residues" evidence="3">
    <location>
        <begin position="1063"/>
        <end position="1091"/>
    </location>
</feature>
<dbReference type="PANTHER" id="PTHR12092">
    <property type="entry name" value="PLECKSTRIN"/>
    <property type="match status" value="1"/>
</dbReference>
<dbReference type="EMBL" id="CAJPDR010000016">
    <property type="protein sequence ID" value="CAF9906343.1"/>
    <property type="molecule type" value="Genomic_DNA"/>
</dbReference>
<dbReference type="SMART" id="SM00326">
    <property type="entry name" value="SH3"/>
    <property type="match status" value="1"/>
</dbReference>
<dbReference type="SUPFAM" id="SSF47769">
    <property type="entry name" value="SAM/Pointed domain"/>
    <property type="match status" value="1"/>
</dbReference>
<feature type="region of interest" description="Disordered" evidence="3">
    <location>
        <begin position="391"/>
        <end position="498"/>
    </location>
</feature>
<dbReference type="GO" id="GO:0005886">
    <property type="term" value="C:plasma membrane"/>
    <property type="evidence" value="ECO:0007669"/>
    <property type="project" value="TreeGrafter"/>
</dbReference>
<evidence type="ECO:0000313" key="8">
    <source>
        <dbReference type="Proteomes" id="UP000664203"/>
    </source>
</evidence>
<dbReference type="AlphaFoldDB" id="A0A8H3EKU5"/>
<dbReference type="FunFam" id="1.10.150.50:FF:000082">
    <property type="entry name" value="Polarized growth protein boi2"/>
    <property type="match status" value="1"/>
</dbReference>
<dbReference type="PANTHER" id="PTHR12092:SF16">
    <property type="entry name" value="PH DOMAIN-CONTAINING PROTEIN"/>
    <property type="match status" value="1"/>
</dbReference>
<evidence type="ECO:0000313" key="7">
    <source>
        <dbReference type="EMBL" id="CAF9906343.1"/>
    </source>
</evidence>
<evidence type="ECO:0000259" key="4">
    <source>
        <dbReference type="PROSITE" id="PS50002"/>
    </source>
</evidence>
<feature type="compositionally biased region" description="Polar residues" evidence="3">
    <location>
        <begin position="171"/>
        <end position="192"/>
    </location>
</feature>
<feature type="compositionally biased region" description="Polar residues" evidence="3">
    <location>
        <begin position="422"/>
        <end position="435"/>
    </location>
</feature>
<feature type="compositionally biased region" description="Polar residues" evidence="3">
    <location>
        <begin position="722"/>
        <end position="734"/>
    </location>
</feature>
<feature type="compositionally biased region" description="Basic and acidic residues" evidence="3">
    <location>
        <begin position="799"/>
        <end position="808"/>
    </location>
</feature>
<feature type="region of interest" description="Disordered" evidence="3">
    <location>
        <begin position="171"/>
        <end position="223"/>
    </location>
</feature>
<feature type="region of interest" description="Disordered" evidence="3">
    <location>
        <begin position="1053"/>
        <end position="1091"/>
    </location>
</feature>
<dbReference type="InterPro" id="IPR013761">
    <property type="entry name" value="SAM/pointed_sf"/>
</dbReference>